<reference evidence="1" key="1">
    <citation type="submission" date="2021-05" db="EMBL/GenBank/DDBJ databases">
        <authorList>
            <person name="Alioto T."/>
            <person name="Alioto T."/>
            <person name="Gomez Garrido J."/>
        </authorList>
    </citation>
    <scope>NUCLEOTIDE SEQUENCE</scope>
</reference>
<name>A0A8D9F573_9HEMI</name>
<dbReference type="AlphaFoldDB" id="A0A8D9F573"/>
<organism evidence="1">
    <name type="scientific">Cacopsylla melanoneura</name>
    <dbReference type="NCBI Taxonomy" id="428564"/>
    <lineage>
        <taxon>Eukaryota</taxon>
        <taxon>Metazoa</taxon>
        <taxon>Ecdysozoa</taxon>
        <taxon>Arthropoda</taxon>
        <taxon>Hexapoda</taxon>
        <taxon>Insecta</taxon>
        <taxon>Pterygota</taxon>
        <taxon>Neoptera</taxon>
        <taxon>Paraneoptera</taxon>
        <taxon>Hemiptera</taxon>
        <taxon>Sternorrhyncha</taxon>
        <taxon>Psylloidea</taxon>
        <taxon>Psyllidae</taxon>
        <taxon>Psyllinae</taxon>
        <taxon>Cacopsylla</taxon>
    </lineage>
</organism>
<accession>A0A8D9F573</accession>
<sequence>MNLARSVVTKTTNLMNVIRKSAQTMRYQLAIGSKMSLSSVAYCLVVLLFVKNVALESSTTESSHESNIRTFVPILKKAFNPTYIHFRPLVYPEEQYIYDEWGTTCDEKNRPTICRLFIVSEAFRKISRDDVSN</sequence>
<dbReference type="EMBL" id="HBUF01599601">
    <property type="protein sequence ID" value="CAG6775725.1"/>
    <property type="molecule type" value="Transcribed_RNA"/>
</dbReference>
<evidence type="ECO:0000313" key="1">
    <source>
        <dbReference type="EMBL" id="CAG6775725.1"/>
    </source>
</evidence>
<proteinExistence type="predicted"/>
<protein>
    <submittedName>
        <fullName evidence="1">Uncharacterized protein</fullName>
    </submittedName>
</protein>